<evidence type="ECO:0000256" key="11">
    <source>
        <dbReference type="ARBA" id="ARBA00023012"/>
    </source>
</evidence>
<keyword evidence="5" id="KW-0808">Transferase</keyword>
<comment type="caution">
    <text evidence="16">The sequence shown here is derived from an EMBL/GenBank/DDBJ whole genome shotgun (WGS) entry which is preliminary data.</text>
</comment>
<proteinExistence type="predicted"/>
<keyword evidence="12 13" id="KW-0472">Membrane</keyword>
<dbReference type="InterPro" id="IPR000014">
    <property type="entry name" value="PAS"/>
</dbReference>
<dbReference type="SUPFAM" id="SSF55874">
    <property type="entry name" value="ATPase domain of HSP90 chaperone/DNA topoisomerase II/histidine kinase"/>
    <property type="match status" value="1"/>
</dbReference>
<dbReference type="GO" id="GO:0005524">
    <property type="term" value="F:ATP binding"/>
    <property type="evidence" value="ECO:0007669"/>
    <property type="project" value="UniProtKB-KW"/>
</dbReference>
<keyword evidence="7" id="KW-0547">Nucleotide-binding</keyword>
<comment type="subcellular location">
    <subcellularLocation>
        <location evidence="1">Cell inner membrane</location>
    </subcellularLocation>
    <subcellularLocation>
        <location evidence="2">Cell membrane</location>
        <topology evidence="2">Multi-pass membrane protein</topology>
    </subcellularLocation>
</comment>
<evidence type="ECO:0000259" key="14">
    <source>
        <dbReference type="PROSITE" id="PS50109"/>
    </source>
</evidence>
<dbReference type="InterPro" id="IPR036890">
    <property type="entry name" value="HATPase_C_sf"/>
</dbReference>
<evidence type="ECO:0000256" key="8">
    <source>
        <dbReference type="ARBA" id="ARBA00022777"/>
    </source>
</evidence>
<organism evidence="16 17">
    <name type="scientific">Vibrio metoecus</name>
    <dbReference type="NCBI Taxonomy" id="1481663"/>
    <lineage>
        <taxon>Bacteria</taxon>
        <taxon>Pseudomonadati</taxon>
        <taxon>Pseudomonadota</taxon>
        <taxon>Gammaproteobacteria</taxon>
        <taxon>Vibrionales</taxon>
        <taxon>Vibrionaceae</taxon>
        <taxon>Vibrio</taxon>
    </lineage>
</organism>
<keyword evidence="6 13" id="KW-0812">Transmembrane</keyword>
<evidence type="ECO:0000256" key="3">
    <source>
        <dbReference type="ARBA" id="ARBA00022475"/>
    </source>
</evidence>
<dbReference type="InterPro" id="IPR005467">
    <property type="entry name" value="His_kinase_dom"/>
</dbReference>
<dbReference type="PROSITE" id="PS50112">
    <property type="entry name" value="PAS"/>
    <property type="match status" value="1"/>
</dbReference>
<gene>
    <name evidence="16" type="ORF">XV92_02950</name>
</gene>
<dbReference type="GO" id="GO:0005886">
    <property type="term" value="C:plasma membrane"/>
    <property type="evidence" value="ECO:0007669"/>
    <property type="project" value="UniProtKB-SubCell"/>
</dbReference>
<name>A0A0Q0PVN6_VIBMT</name>
<evidence type="ECO:0000256" key="10">
    <source>
        <dbReference type="ARBA" id="ARBA00022989"/>
    </source>
</evidence>
<evidence type="ECO:0000256" key="2">
    <source>
        <dbReference type="ARBA" id="ARBA00004651"/>
    </source>
</evidence>
<keyword evidence="4" id="KW-0597">Phosphoprotein</keyword>
<dbReference type="PANTHER" id="PTHR40448">
    <property type="entry name" value="TWO-COMPONENT SENSOR HISTIDINE KINASE"/>
    <property type="match status" value="1"/>
</dbReference>
<dbReference type="Gene3D" id="3.30.565.10">
    <property type="entry name" value="Histidine kinase-like ATPase, C-terminal domain"/>
    <property type="match status" value="1"/>
</dbReference>
<keyword evidence="10 13" id="KW-1133">Transmembrane helix</keyword>
<dbReference type="Pfam" id="PF17203">
    <property type="entry name" value="sCache_3_2"/>
    <property type="match status" value="1"/>
</dbReference>
<dbReference type="SMART" id="SM00387">
    <property type="entry name" value="HATPase_c"/>
    <property type="match status" value="1"/>
</dbReference>
<evidence type="ECO:0000256" key="6">
    <source>
        <dbReference type="ARBA" id="ARBA00022692"/>
    </source>
</evidence>
<keyword evidence="9" id="KW-0067">ATP-binding</keyword>
<dbReference type="Pfam" id="PF02518">
    <property type="entry name" value="HATPase_c"/>
    <property type="match status" value="1"/>
</dbReference>
<evidence type="ECO:0000259" key="15">
    <source>
        <dbReference type="PROSITE" id="PS50112"/>
    </source>
</evidence>
<keyword evidence="8 16" id="KW-0418">Kinase</keyword>
<dbReference type="PATRIC" id="fig|1481663.12.peg.3093"/>
<dbReference type="Proteomes" id="UP000050491">
    <property type="component" value="Unassembled WGS sequence"/>
</dbReference>
<dbReference type="GO" id="GO:0000155">
    <property type="term" value="F:phosphorelay sensor kinase activity"/>
    <property type="evidence" value="ECO:0007669"/>
    <property type="project" value="InterPro"/>
</dbReference>
<feature type="domain" description="Histidine kinase" evidence="14">
    <location>
        <begin position="331"/>
        <end position="520"/>
    </location>
</feature>
<dbReference type="RefSeq" id="WP_055064135.1">
    <property type="nucleotide sequence ID" value="NZ_LBGP01000005.1"/>
</dbReference>
<dbReference type="EMBL" id="LBGP01000005">
    <property type="protein sequence ID" value="KQB03681.1"/>
    <property type="molecule type" value="Genomic_DNA"/>
</dbReference>
<keyword evidence="11" id="KW-0902">Two-component regulatory system</keyword>
<protein>
    <submittedName>
        <fullName evidence="16">Histidine kinase</fullName>
    </submittedName>
</protein>
<feature type="transmembrane region" description="Helical" evidence="13">
    <location>
        <begin position="176"/>
        <end position="195"/>
    </location>
</feature>
<accession>A0A0Q0PVN6</accession>
<dbReference type="Gene3D" id="3.30.450.20">
    <property type="entry name" value="PAS domain"/>
    <property type="match status" value="2"/>
</dbReference>
<evidence type="ECO:0000256" key="12">
    <source>
        <dbReference type="ARBA" id="ARBA00023136"/>
    </source>
</evidence>
<sequence>MPSRMIPRTFTQQLTVLFCAAFAAGAAVWWGFSADKIQRLMTHQIALRAQVQAVQLAKFPDLIQAVEVGDAQQVSQLVASLQSATDADFITVSDRGGIRLAHPITARIGLPVVGDDIRPALEEGKSYLSYSVGSMGPSLRYIAPIRAANGAVIGMIKVGYLLDTVAVWQNEKLQPLLLMGGLTLLLATLISSAFAKLVRRQMQDREPWQLAQSLITYEGVIQATHEGLVALNQQGEIYLINDSAKQLIGAEPEQQGLIARWLQGVTEQAQCEKYIDRLVCLNGQSLVVSRVPLLGKQGSAGAVYSLRAHSEIQALAERLQQVDHYVDSVRIARHEYRNKLSTLAGLLQLQQYDQALHYVLQQSHLNQVQLDALHHLHTWPQLAAILMGKWSKAQEWHIPLDYQDVESVSSLGMSEESFCTVIGNLIDNSLEAVRGMPSPWVRVFLHQNEHELCLRVSNNGPMITQPLDELCRPGVTSKQDEGEHGLGLYLVQSLVHRAQGHLELDSDEQETTFSLYFAKE</sequence>
<dbReference type="GO" id="GO:0042802">
    <property type="term" value="F:identical protein binding"/>
    <property type="evidence" value="ECO:0007669"/>
    <property type="project" value="TreeGrafter"/>
</dbReference>
<evidence type="ECO:0000256" key="13">
    <source>
        <dbReference type="SAM" id="Phobius"/>
    </source>
</evidence>
<reference evidence="16 17" key="1">
    <citation type="journal article" date="2015" name="Genome Biol. Evol.">
        <title>The Dynamics of Genetic Interactions between Vibrio metoecus and Vibrio cholerae, Two Close Relatives Co-Occurring in the Environment.</title>
        <authorList>
            <person name="Orata F.D."/>
            <person name="Kirchberger P.C."/>
            <person name="Meheust R."/>
            <person name="Barlow E.J."/>
            <person name="Tarr C.L."/>
            <person name="Boucher Y."/>
        </authorList>
    </citation>
    <scope>NUCLEOTIDE SEQUENCE [LARGE SCALE GENOMIC DNA]</scope>
    <source>
        <strain evidence="16 17">YB5B04</strain>
    </source>
</reference>
<evidence type="ECO:0000256" key="7">
    <source>
        <dbReference type="ARBA" id="ARBA00022741"/>
    </source>
</evidence>
<dbReference type="InterPro" id="IPR033463">
    <property type="entry name" value="sCache_3"/>
</dbReference>
<dbReference type="OrthoDB" id="9792686at2"/>
<feature type="domain" description="PAS" evidence="15">
    <location>
        <begin position="213"/>
        <end position="254"/>
    </location>
</feature>
<dbReference type="SUPFAM" id="SSF55890">
    <property type="entry name" value="Sporulation response regulatory protein Spo0B"/>
    <property type="match status" value="1"/>
</dbReference>
<evidence type="ECO:0000256" key="9">
    <source>
        <dbReference type="ARBA" id="ARBA00022840"/>
    </source>
</evidence>
<evidence type="ECO:0000313" key="16">
    <source>
        <dbReference type="EMBL" id="KQB03681.1"/>
    </source>
</evidence>
<evidence type="ECO:0000256" key="4">
    <source>
        <dbReference type="ARBA" id="ARBA00022553"/>
    </source>
</evidence>
<dbReference type="PROSITE" id="PS50109">
    <property type="entry name" value="HIS_KIN"/>
    <property type="match status" value="1"/>
</dbReference>
<keyword evidence="3" id="KW-1003">Cell membrane</keyword>
<dbReference type="PANTHER" id="PTHR40448:SF1">
    <property type="entry name" value="TWO-COMPONENT SENSOR HISTIDINE KINASE"/>
    <property type="match status" value="1"/>
</dbReference>
<dbReference type="CDD" id="cd18773">
    <property type="entry name" value="PDC1_HK_sensor"/>
    <property type="match status" value="1"/>
</dbReference>
<dbReference type="InterPro" id="IPR029151">
    <property type="entry name" value="Sensor-like_sf"/>
</dbReference>
<dbReference type="AlphaFoldDB" id="A0A0Q0PVN6"/>
<dbReference type="InterPro" id="IPR003594">
    <property type="entry name" value="HATPase_dom"/>
</dbReference>
<dbReference type="SUPFAM" id="SSF103190">
    <property type="entry name" value="Sensory domain-like"/>
    <property type="match status" value="1"/>
</dbReference>
<evidence type="ECO:0000313" key="17">
    <source>
        <dbReference type="Proteomes" id="UP000050491"/>
    </source>
</evidence>
<evidence type="ECO:0000256" key="5">
    <source>
        <dbReference type="ARBA" id="ARBA00022679"/>
    </source>
</evidence>
<evidence type="ECO:0000256" key="1">
    <source>
        <dbReference type="ARBA" id="ARBA00004533"/>
    </source>
</evidence>
<dbReference type="InterPro" id="IPR016120">
    <property type="entry name" value="Sig_transdc_His_kin_SpoOB"/>
</dbReference>